<gene>
    <name evidence="6 8" type="primary">tilS</name>
    <name evidence="8" type="ORF">G5C33_00755</name>
</gene>
<feature type="domain" description="tRNA(Ile)-lysidine/2-thiocytidine synthase N-terminal" evidence="7">
    <location>
        <begin position="47"/>
        <end position="226"/>
    </location>
</feature>
<dbReference type="InterPro" id="IPR012094">
    <property type="entry name" value="tRNA_Ile_lys_synt"/>
</dbReference>
<evidence type="ECO:0000256" key="6">
    <source>
        <dbReference type="HAMAP-Rule" id="MF_01161"/>
    </source>
</evidence>
<keyword evidence="6" id="KW-0963">Cytoplasm</keyword>
<sequence length="348" mass="37056">MSRPDSPSCAAPDGEIASPDAARIARFRDDFRAVAGQEPAPAAPLGLAVSGGPDSVALLLLAAAAWPGSVHAATVDHRLRPESADEAAMVAALCTRIGVPHATLTRAESGVFAGNQQEAARTLRYTLLSQWAAGTGLLWVATAHQRDDIAETFLMRARRGAGVGGLAAMVPMRPMLAEDPASPLLVRPLLGWSRAELSGLARCAGAPFVTDRSNADPRYDRARIRRLIDESDDLSPGRLALAAGNLRHAEDGLEWSFARELPGRVSGTGADLTVDAGQLPYELRRRLARWAIDAVRNAAGLTHPWGDQGLDRFVSALDRGDAATLAAIMAHPAGDRWRFRMAPSRRSH</sequence>
<keyword evidence="9" id="KW-1185">Reference proteome</keyword>
<dbReference type="GO" id="GO:0005737">
    <property type="term" value="C:cytoplasm"/>
    <property type="evidence" value="ECO:0007669"/>
    <property type="project" value="UniProtKB-SubCell"/>
</dbReference>
<evidence type="ECO:0000256" key="4">
    <source>
        <dbReference type="ARBA" id="ARBA00022840"/>
    </source>
</evidence>
<dbReference type="SUPFAM" id="SSF52402">
    <property type="entry name" value="Adenine nucleotide alpha hydrolases-like"/>
    <property type="match status" value="1"/>
</dbReference>
<comment type="domain">
    <text evidence="6">The N-terminal region contains the highly conserved SGGXDS motif, predicted to be a P-loop motif involved in ATP binding.</text>
</comment>
<proteinExistence type="inferred from homology"/>
<name>A0A6G6Y1L5_9SPHN</name>
<dbReference type="GO" id="GO:0032267">
    <property type="term" value="F:tRNA(Ile)-lysidine synthase activity"/>
    <property type="evidence" value="ECO:0007669"/>
    <property type="project" value="UniProtKB-EC"/>
</dbReference>
<dbReference type="RefSeq" id="WP_165325464.1">
    <property type="nucleotide sequence ID" value="NZ_CP049109.1"/>
</dbReference>
<dbReference type="NCBIfam" id="TIGR02432">
    <property type="entry name" value="lysidine_TilS_N"/>
    <property type="match status" value="1"/>
</dbReference>
<keyword evidence="4 6" id="KW-0067">ATP-binding</keyword>
<evidence type="ECO:0000256" key="1">
    <source>
        <dbReference type="ARBA" id="ARBA00022598"/>
    </source>
</evidence>
<dbReference type="GO" id="GO:0006400">
    <property type="term" value="P:tRNA modification"/>
    <property type="evidence" value="ECO:0007669"/>
    <property type="project" value="UniProtKB-UniRule"/>
</dbReference>
<dbReference type="EC" id="6.3.4.19" evidence="6"/>
<comment type="catalytic activity">
    <reaction evidence="5 6">
        <text>cytidine(34) in tRNA(Ile2) + L-lysine + ATP = lysidine(34) in tRNA(Ile2) + AMP + diphosphate + H(+)</text>
        <dbReference type="Rhea" id="RHEA:43744"/>
        <dbReference type="Rhea" id="RHEA-COMP:10625"/>
        <dbReference type="Rhea" id="RHEA-COMP:10670"/>
        <dbReference type="ChEBI" id="CHEBI:15378"/>
        <dbReference type="ChEBI" id="CHEBI:30616"/>
        <dbReference type="ChEBI" id="CHEBI:32551"/>
        <dbReference type="ChEBI" id="CHEBI:33019"/>
        <dbReference type="ChEBI" id="CHEBI:82748"/>
        <dbReference type="ChEBI" id="CHEBI:83665"/>
        <dbReference type="ChEBI" id="CHEBI:456215"/>
        <dbReference type="EC" id="6.3.4.19"/>
    </reaction>
</comment>
<comment type="subcellular location">
    <subcellularLocation>
        <location evidence="6">Cytoplasm</location>
    </subcellularLocation>
</comment>
<protein>
    <recommendedName>
        <fullName evidence="6">tRNA(Ile)-lysidine synthase</fullName>
        <ecNumber evidence="6">6.3.4.19</ecNumber>
    </recommendedName>
    <alternativeName>
        <fullName evidence="6">tRNA(Ile)-2-lysyl-cytidine synthase</fullName>
    </alternativeName>
    <alternativeName>
        <fullName evidence="6">tRNA(Ile)-lysidine synthetase</fullName>
    </alternativeName>
</protein>
<keyword evidence="3 6" id="KW-0547">Nucleotide-binding</keyword>
<dbReference type="Pfam" id="PF01171">
    <property type="entry name" value="ATP_bind_3"/>
    <property type="match status" value="1"/>
</dbReference>
<evidence type="ECO:0000259" key="7">
    <source>
        <dbReference type="Pfam" id="PF01171"/>
    </source>
</evidence>
<comment type="similarity">
    <text evidence="6">Belongs to the tRNA(Ile)-lysidine synthase family.</text>
</comment>
<dbReference type="GO" id="GO:0005524">
    <property type="term" value="F:ATP binding"/>
    <property type="evidence" value="ECO:0007669"/>
    <property type="project" value="UniProtKB-UniRule"/>
</dbReference>
<dbReference type="InterPro" id="IPR012795">
    <property type="entry name" value="tRNA_Ile_lys_synt_N"/>
</dbReference>
<evidence type="ECO:0000313" key="8">
    <source>
        <dbReference type="EMBL" id="QIG78466.1"/>
    </source>
</evidence>
<reference evidence="8 9" key="1">
    <citation type="submission" date="2020-02" db="EMBL/GenBank/DDBJ databases">
        <authorList>
            <person name="Zheng R.K."/>
            <person name="Sun C.M."/>
        </authorList>
    </citation>
    <scope>NUCLEOTIDE SEQUENCE [LARGE SCALE GENOMIC DNA]</scope>
    <source>
        <strain evidence="9">zrk23</strain>
    </source>
</reference>
<dbReference type="AlphaFoldDB" id="A0A6G6Y1L5"/>
<keyword evidence="1 6" id="KW-0436">Ligase</keyword>
<evidence type="ECO:0000256" key="2">
    <source>
        <dbReference type="ARBA" id="ARBA00022694"/>
    </source>
</evidence>
<feature type="binding site" evidence="6">
    <location>
        <begin position="50"/>
        <end position="55"/>
    </location>
    <ligand>
        <name>ATP</name>
        <dbReference type="ChEBI" id="CHEBI:30616"/>
    </ligand>
</feature>
<organism evidence="8 9">
    <name type="scientific">Stakelama tenebrarum</name>
    <dbReference type="NCBI Taxonomy" id="2711215"/>
    <lineage>
        <taxon>Bacteria</taxon>
        <taxon>Pseudomonadati</taxon>
        <taxon>Pseudomonadota</taxon>
        <taxon>Alphaproteobacteria</taxon>
        <taxon>Sphingomonadales</taxon>
        <taxon>Sphingomonadaceae</taxon>
        <taxon>Stakelama</taxon>
    </lineage>
</organism>
<accession>A0A6G6Y1L5</accession>
<evidence type="ECO:0000256" key="5">
    <source>
        <dbReference type="ARBA" id="ARBA00048539"/>
    </source>
</evidence>
<dbReference type="HAMAP" id="MF_01161">
    <property type="entry name" value="tRNA_Ile_lys_synt"/>
    <property type="match status" value="1"/>
</dbReference>
<dbReference type="CDD" id="cd01992">
    <property type="entry name" value="TilS_N"/>
    <property type="match status" value="1"/>
</dbReference>
<dbReference type="PANTHER" id="PTHR43033:SF5">
    <property type="entry name" value="TRNA(ILE)-LYSIDINE SYNTHETASE"/>
    <property type="match status" value="1"/>
</dbReference>
<dbReference type="InterPro" id="IPR014729">
    <property type="entry name" value="Rossmann-like_a/b/a_fold"/>
</dbReference>
<keyword evidence="2 6" id="KW-0819">tRNA processing</keyword>
<evidence type="ECO:0000313" key="9">
    <source>
        <dbReference type="Proteomes" id="UP000501568"/>
    </source>
</evidence>
<dbReference type="PANTHER" id="PTHR43033">
    <property type="entry name" value="TRNA(ILE)-LYSIDINE SYNTHASE-RELATED"/>
    <property type="match status" value="1"/>
</dbReference>
<dbReference type="EMBL" id="CP049109">
    <property type="protein sequence ID" value="QIG78466.1"/>
    <property type="molecule type" value="Genomic_DNA"/>
</dbReference>
<dbReference type="KEGG" id="spzr:G5C33_00755"/>
<dbReference type="Proteomes" id="UP000501568">
    <property type="component" value="Chromosome"/>
</dbReference>
<dbReference type="Gene3D" id="3.40.50.620">
    <property type="entry name" value="HUPs"/>
    <property type="match status" value="1"/>
</dbReference>
<evidence type="ECO:0000256" key="3">
    <source>
        <dbReference type="ARBA" id="ARBA00022741"/>
    </source>
</evidence>
<comment type="function">
    <text evidence="6">Ligates lysine onto the cytidine present at position 34 of the AUA codon-specific tRNA(Ile) that contains the anticodon CAU, in an ATP-dependent manner. Cytidine is converted to lysidine, thus changing the amino acid specificity of the tRNA from methionine to isoleucine.</text>
</comment>
<dbReference type="InterPro" id="IPR011063">
    <property type="entry name" value="TilS/TtcA_N"/>
</dbReference>